<dbReference type="Pfam" id="PF07992">
    <property type="entry name" value="Pyr_redox_2"/>
    <property type="match status" value="1"/>
</dbReference>
<dbReference type="GO" id="GO:0016152">
    <property type="term" value="F:mercury (II) reductase (NADP+) activity"/>
    <property type="evidence" value="ECO:0007669"/>
    <property type="project" value="UniProtKB-EC"/>
</dbReference>
<reference evidence="2 3" key="1">
    <citation type="submission" date="2018-06" db="EMBL/GenBank/DDBJ databases">
        <authorList>
            <consortium name="Pathogen Informatics"/>
            <person name="Doyle S."/>
        </authorList>
    </citation>
    <scope>NUCLEOTIDE SEQUENCE [LARGE SCALE GENOMIC DNA]</scope>
    <source>
        <strain evidence="2 3">NCTC10702</strain>
    </source>
</reference>
<evidence type="ECO:0000313" key="3">
    <source>
        <dbReference type="Proteomes" id="UP000254116"/>
    </source>
</evidence>
<dbReference type="AlphaFoldDB" id="A0A380E9T9"/>
<organism evidence="2 3">
    <name type="scientific">Staphylococcus aureus</name>
    <dbReference type="NCBI Taxonomy" id="1280"/>
    <lineage>
        <taxon>Bacteria</taxon>
        <taxon>Bacillati</taxon>
        <taxon>Bacillota</taxon>
        <taxon>Bacilli</taxon>
        <taxon>Bacillales</taxon>
        <taxon>Staphylococcaceae</taxon>
        <taxon>Staphylococcus</taxon>
    </lineage>
</organism>
<dbReference type="GO" id="GO:0003955">
    <property type="term" value="F:NAD(P)H dehydrogenase (quinone) activity"/>
    <property type="evidence" value="ECO:0007669"/>
    <property type="project" value="TreeGrafter"/>
</dbReference>
<dbReference type="EMBL" id="UHBY01000002">
    <property type="protein sequence ID" value="SUL29378.1"/>
    <property type="molecule type" value="Genomic_DNA"/>
</dbReference>
<dbReference type="EC" id="1.16.1.1" evidence="2"/>
<dbReference type="GO" id="GO:0050660">
    <property type="term" value="F:flavin adenine dinucleotide binding"/>
    <property type="evidence" value="ECO:0007669"/>
    <property type="project" value="TreeGrafter"/>
</dbReference>
<dbReference type="PANTHER" id="PTHR43014">
    <property type="entry name" value="MERCURIC REDUCTASE"/>
    <property type="match status" value="1"/>
</dbReference>
<proteinExistence type="predicted"/>
<dbReference type="PANTHER" id="PTHR43014:SF4">
    <property type="entry name" value="PYRIDINE NUCLEOTIDE-DISULFIDE OXIDOREDUCTASE RCLA-RELATED"/>
    <property type="match status" value="1"/>
</dbReference>
<accession>A0A380E9T9</accession>
<evidence type="ECO:0000259" key="1">
    <source>
        <dbReference type="Pfam" id="PF07992"/>
    </source>
</evidence>
<protein>
    <submittedName>
        <fullName evidence="2">Mercuric reductase</fullName>
        <ecNumber evidence="2">1.16.1.1</ecNumber>
    </submittedName>
</protein>
<sequence>MLRAGEINGLAQNNPFTGLQTSTGAADLAQLTEQKDGLVSQMRQEKYIDLIEEYGFDLIRGEASFIDDKTIQVNGQNITSKSFLIATGASPAVPEIRE</sequence>
<evidence type="ECO:0000313" key="2">
    <source>
        <dbReference type="EMBL" id="SUL29378.1"/>
    </source>
</evidence>
<keyword evidence="2" id="KW-0560">Oxidoreductase</keyword>
<dbReference type="SUPFAM" id="SSF51905">
    <property type="entry name" value="FAD/NAD(P)-binding domain"/>
    <property type="match status" value="1"/>
</dbReference>
<dbReference type="Proteomes" id="UP000254116">
    <property type="component" value="Unassembled WGS sequence"/>
</dbReference>
<feature type="domain" description="FAD/NAD(P)-binding" evidence="1">
    <location>
        <begin position="30"/>
        <end position="96"/>
    </location>
</feature>
<dbReference type="Gene3D" id="3.50.50.60">
    <property type="entry name" value="FAD/NAD(P)-binding domain"/>
    <property type="match status" value="1"/>
</dbReference>
<gene>
    <name evidence="2" type="primary">merA_4</name>
    <name evidence="2" type="ORF">NCTC10702_00135</name>
</gene>
<name>A0A380E9T9_STAAU</name>
<dbReference type="InterPro" id="IPR023753">
    <property type="entry name" value="FAD/NAD-binding_dom"/>
</dbReference>
<dbReference type="InterPro" id="IPR036188">
    <property type="entry name" value="FAD/NAD-bd_sf"/>
</dbReference>